<dbReference type="OrthoDB" id="4825024at2759"/>
<dbReference type="HOGENOM" id="CLU_075847_0_0_1"/>
<dbReference type="Proteomes" id="UP000027238">
    <property type="component" value="Unassembled WGS sequence"/>
</dbReference>
<keyword evidence="1" id="KW-1133">Transmembrane helix</keyword>
<gene>
    <name evidence="2" type="ORF">CSUB01_08697</name>
</gene>
<reference evidence="3" key="1">
    <citation type="journal article" date="2014" name="Genome Announc.">
        <title>Draft genome sequence of Colletotrichum sublineola, a destructive pathogen of cultivated sorghum.</title>
        <authorList>
            <person name="Baroncelli R."/>
            <person name="Sanz-Martin J.M."/>
            <person name="Rech G.E."/>
            <person name="Sukno S.A."/>
            <person name="Thon M.R."/>
        </authorList>
    </citation>
    <scope>NUCLEOTIDE SEQUENCE [LARGE SCALE GENOMIC DNA]</scope>
    <source>
        <strain evidence="3">TX430BB</strain>
    </source>
</reference>
<evidence type="ECO:0000256" key="1">
    <source>
        <dbReference type="SAM" id="Phobius"/>
    </source>
</evidence>
<proteinExistence type="predicted"/>
<dbReference type="OMA" id="EYLVASC"/>
<organism evidence="2 3">
    <name type="scientific">Colletotrichum sublineola</name>
    <name type="common">Sorghum anthracnose fungus</name>
    <dbReference type="NCBI Taxonomy" id="1173701"/>
    <lineage>
        <taxon>Eukaryota</taxon>
        <taxon>Fungi</taxon>
        <taxon>Dikarya</taxon>
        <taxon>Ascomycota</taxon>
        <taxon>Pezizomycotina</taxon>
        <taxon>Sordariomycetes</taxon>
        <taxon>Hypocreomycetidae</taxon>
        <taxon>Glomerellales</taxon>
        <taxon>Glomerellaceae</taxon>
        <taxon>Colletotrichum</taxon>
        <taxon>Colletotrichum graminicola species complex</taxon>
    </lineage>
</organism>
<feature type="transmembrane region" description="Helical" evidence="1">
    <location>
        <begin position="252"/>
        <end position="274"/>
    </location>
</feature>
<comment type="caution">
    <text evidence="2">The sequence shown here is derived from an EMBL/GenBank/DDBJ whole genome shotgun (WGS) entry which is preliminary data.</text>
</comment>
<protein>
    <submittedName>
        <fullName evidence="2">Uncharacterized protein</fullName>
    </submittedName>
</protein>
<feature type="transmembrane region" description="Helical" evidence="1">
    <location>
        <begin position="151"/>
        <end position="172"/>
    </location>
</feature>
<feature type="transmembrane region" description="Helical" evidence="1">
    <location>
        <begin position="192"/>
        <end position="218"/>
    </location>
</feature>
<feature type="transmembrane region" description="Helical" evidence="1">
    <location>
        <begin position="286"/>
        <end position="311"/>
    </location>
</feature>
<keyword evidence="1" id="KW-0472">Membrane</keyword>
<dbReference type="EMBL" id="JMSE01001426">
    <property type="protein sequence ID" value="KDN61275.1"/>
    <property type="molecule type" value="Genomic_DNA"/>
</dbReference>
<feature type="transmembrane region" description="Helical" evidence="1">
    <location>
        <begin position="14"/>
        <end position="33"/>
    </location>
</feature>
<keyword evidence="3" id="KW-1185">Reference proteome</keyword>
<accession>A0A066X5J6</accession>
<evidence type="ECO:0000313" key="2">
    <source>
        <dbReference type="EMBL" id="KDN61275.1"/>
    </source>
</evidence>
<evidence type="ECO:0000313" key="3">
    <source>
        <dbReference type="Proteomes" id="UP000027238"/>
    </source>
</evidence>
<name>A0A066X5J6_COLSU</name>
<sequence length="336" mass="37455">MYLDDTLIVYIRDIALVGLVTLPALILTVLLCLRTPGSGDDPRRQWVKFTKVAFGLFTLGRDVLIREVSRFNVLRMVYGGVGAESFDWVIESYDSQYVVLETLASICIPIRNVGQAAVFLSLFYLTRAFALLQSDKTSEGLSAGQKWTLGAFIWVCLAGVTSMCLSFSSWAARVAAGFGNRSSGDMSSFYRSIASFSLDVALYATHLICAISVMVYIAKTRKKLGTRLLKFCVEKDLLEQDADPRNLQASNLMLTCGILWLIRITWVVLYIVLSNLVVSGYGGWEALLISIIDDLLDVYLCFVVLVLLYVLATVDKYAVLQPQEQEQRTKNREQVA</sequence>
<keyword evidence="1" id="KW-0812">Transmembrane</keyword>
<dbReference type="eggNOG" id="ENOG502REZM">
    <property type="taxonomic scope" value="Eukaryota"/>
</dbReference>
<dbReference type="AlphaFoldDB" id="A0A066X5J6"/>